<sequence length="50" mass="5809">MINTILFDLDGTLLPMDLEEFTHHYLNALCKKCAPMNRSKRLTESHLGIY</sequence>
<reference evidence="1 2" key="1">
    <citation type="submission" date="2019-03" db="EMBL/GenBank/DDBJ databases">
        <title>Genomic Encyclopedia of Type Strains, Phase IV (KMG-IV): sequencing the most valuable type-strain genomes for metagenomic binning, comparative biology and taxonomic classification.</title>
        <authorList>
            <person name="Goeker M."/>
        </authorList>
    </citation>
    <scope>NUCLEOTIDE SEQUENCE [LARGE SCALE GENOMIC DNA]</scope>
    <source>
        <strain evidence="1 2">DSM 102940</strain>
    </source>
</reference>
<name>A0A4R2KZA9_9FIRM</name>
<organism evidence="1 2">
    <name type="scientific">Marinisporobacter balticus</name>
    <dbReference type="NCBI Taxonomy" id="2018667"/>
    <lineage>
        <taxon>Bacteria</taxon>
        <taxon>Bacillati</taxon>
        <taxon>Bacillota</taxon>
        <taxon>Clostridia</taxon>
        <taxon>Peptostreptococcales</taxon>
        <taxon>Thermotaleaceae</taxon>
        <taxon>Marinisporobacter</taxon>
    </lineage>
</organism>
<accession>A0A4R2KZA9</accession>
<evidence type="ECO:0000313" key="2">
    <source>
        <dbReference type="Proteomes" id="UP000294919"/>
    </source>
</evidence>
<evidence type="ECO:0008006" key="3">
    <source>
        <dbReference type="Google" id="ProtNLM"/>
    </source>
</evidence>
<dbReference type="RefSeq" id="WP_165916164.1">
    <property type="nucleotide sequence ID" value="NZ_SLWV01000001.1"/>
</dbReference>
<proteinExistence type="predicted"/>
<dbReference type="InterPro" id="IPR036412">
    <property type="entry name" value="HAD-like_sf"/>
</dbReference>
<evidence type="ECO:0000313" key="1">
    <source>
        <dbReference type="EMBL" id="TCO80021.1"/>
    </source>
</evidence>
<dbReference type="AlphaFoldDB" id="A0A4R2KZA9"/>
<gene>
    <name evidence="1" type="ORF">EV214_101258</name>
</gene>
<comment type="caution">
    <text evidence="1">The sequence shown here is derived from an EMBL/GenBank/DDBJ whole genome shotgun (WGS) entry which is preliminary data.</text>
</comment>
<keyword evidence="2" id="KW-1185">Reference proteome</keyword>
<dbReference type="EMBL" id="SLWV01000001">
    <property type="protein sequence ID" value="TCO80021.1"/>
    <property type="molecule type" value="Genomic_DNA"/>
</dbReference>
<protein>
    <recommendedName>
        <fullName evidence="3">Haloacid dehalogenase-like hydrolase</fullName>
    </recommendedName>
</protein>
<dbReference type="SUPFAM" id="SSF56784">
    <property type="entry name" value="HAD-like"/>
    <property type="match status" value="1"/>
</dbReference>
<dbReference type="Proteomes" id="UP000294919">
    <property type="component" value="Unassembled WGS sequence"/>
</dbReference>